<evidence type="ECO:0000313" key="5">
    <source>
        <dbReference type="EMBL" id="MFC0685393.1"/>
    </source>
</evidence>
<evidence type="ECO:0000259" key="4">
    <source>
        <dbReference type="Pfam" id="PF00535"/>
    </source>
</evidence>
<dbReference type="InterPro" id="IPR001173">
    <property type="entry name" value="Glyco_trans_2-like"/>
</dbReference>
<evidence type="ECO:0000256" key="1">
    <source>
        <dbReference type="ARBA" id="ARBA00006739"/>
    </source>
</evidence>
<dbReference type="Proteomes" id="UP001589858">
    <property type="component" value="Unassembled WGS sequence"/>
</dbReference>
<sequence>MTPPTISVAAVVATKGRVDELRILFASLAAQTRQLAEVVVVDQNEHEDLKAVLDDFPDLPVRWLRRRDLQGANASRNWGWAQASSDLVFFPDDDCWYPSDFVEKACALQESTGADIVSGRAADISGRSINGRFLEAPAWVTRKTAWMTQIEWVFLIRKGMLQAIGGFDERIGPGAGTPWGSCEVQDLSLRAMAAGFRQIYHPEIYGHHEEFVVAPDVPDVIAKGAHYARGFGFVLGKHGFSTWTAAKWIARPAMRAIFELARFKVFNARYSFAVAMGRRSGFCDVLSSRRSAEDEQWPLPHGAGKQAAVICLA</sequence>
<comment type="caution">
    <text evidence="5">The sequence shown here is derived from an EMBL/GenBank/DDBJ whole genome shotgun (WGS) entry which is preliminary data.</text>
</comment>
<dbReference type="SUPFAM" id="SSF53448">
    <property type="entry name" value="Nucleotide-diphospho-sugar transferases"/>
    <property type="match status" value="1"/>
</dbReference>
<dbReference type="RefSeq" id="WP_267223049.1">
    <property type="nucleotide sequence ID" value="NZ_JAPCWC010000019.1"/>
</dbReference>
<feature type="domain" description="Glycosyltransferase 2-like" evidence="4">
    <location>
        <begin position="11"/>
        <end position="128"/>
    </location>
</feature>
<comment type="similarity">
    <text evidence="1">Belongs to the glycosyltransferase 2 family.</text>
</comment>
<proteinExistence type="inferred from homology"/>
<keyword evidence="6" id="KW-1185">Reference proteome</keyword>
<keyword evidence="3 5" id="KW-0808">Transferase</keyword>
<reference evidence="5 6" key="1">
    <citation type="submission" date="2024-09" db="EMBL/GenBank/DDBJ databases">
        <authorList>
            <person name="Sun Q."/>
            <person name="Mori K."/>
        </authorList>
    </citation>
    <scope>NUCLEOTIDE SEQUENCE [LARGE SCALE GENOMIC DNA]</scope>
    <source>
        <strain evidence="5 6">CICC 11035S</strain>
    </source>
</reference>
<dbReference type="Gene3D" id="3.90.550.10">
    <property type="entry name" value="Spore Coat Polysaccharide Biosynthesis Protein SpsA, Chain A"/>
    <property type="match status" value="1"/>
</dbReference>
<protein>
    <submittedName>
        <fullName evidence="5">Glycosyltransferase family 2 protein</fullName>
        <ecNumber evidence="5">2.4.-.-</ecNumber>
    </submittedName>
</protein>
<dbReference type="InterPro" id="IPR029044">
    <property type="entry name" value="Nucleotide-diphossugar_trans"/>
</dbReference>
<dbReference type="PANTHER" id="PTHR43179">
    <property type="entry name" value="RHAMNOSYLTRANSFERASE WBBL"/>
    <property type="match status" value="1"/>
</dbReference>
<organism evidence="5 6">
    <name type="scientific">Novosphingobium clariflavum</name>
    <dbReference type="NCBI Taxonomy" id="2029884"/>
    <lineage>
        <taxon>Bacteria</taxon>
        <taxon>Pseudomonadati</taxon>
        <taxon>Pseudomonadota</taxon>
        <taxon>Alphaproteobacteria</taxon>
        <taxon>Sphingomonadales</taxon>
        <taxon>Sphingomonadaceae</taxon>
        <taxon>Novosphingobium</taxon>
    </lineage>
</organism>
<accession>A0ABV6SBD8</accession>
<keyword evidence="2 5" id="KW-0328">Glycosyltransferase</keyword>
<evidence type="ECO:0000256" key="3">
    <source>
        <dbReference type="ARBA" id="ARBA00022679"/>
    </source>
</evidence>
<name>A0ABV6SBD8_9SPHN</name>
<evidence type="ECO:0000313" key="6">
    <source>
        <dbReference type="Proteomes" id="UP001589858"/>
    </source>
</evidence>
<dbReference type="EC" id="2.4.-.-" evidence="5"/>
<evidence type="ECO:0000256" key="2">
    <source>
        <dbReference type="ARBA" id="ARBA00022676"/>
    </source>
</evidence>
<dbReference type="Pfam" id="PF00535">
    <property type="entry name" value="Glycos_transf_2"/>
    <property type="match status" value="1"/>
</dbReference>
<dbReference type="GO" id="GO:0016757">
    <property type="term" value="F:glycosyltransferase activity"/>
    <property type="evidence" value="ECO:0007669"/>
    <property type="project" value="UniProtKB-KW"/>
</dbReference>
<gene>
    <name evidence="5" type="ORF">ACFFF8_12365</name>
</gene>
<dbReference type="EMBL" id="JBHLTM010000047">
    <property type="protein sequence ID" value="MFC0685393.1"/>
    <property type="molecule type" value="Genomic_DNA"/>
</dbReference>
<dbReference type="CDD" id="cd00761">
    <property type="entry name" value="Glyco_tranf_GTA_type"/>
    <property type="match status" value="1"/>
</dbReference>
<dbReference type="PANTHER" id="PTHR43179:SF12">
    <property type="entry name" value="GALACTOFURANOSYLTRANSFERASE GLFT2"/>
    <property type="match status" value="1"/>
</dbReference>